<proteinExistence type="predicted"/>
<name>A0ABW4GNA9_9ACTN</name>
<dbReference type="RefSeq" id="WP_219538352.1">
    <property type="nucleotide sequence ID" value="NZ_JAHKRM010000046.1"/>
</dbReference>
<evidence type="ECO:0000313" key="1">
    <source>
        <dbReference type="EMBL" id="MFD1542662.1"/>
    </source>
</evidence>
<accession>A0ABW4GNA9</accession>
<evidence type="ECO:0000313" key="2">
    <source>
        <dbReference type="Proteomes" id="UP001597097"/>
    </source>
</evidence>
<dbReference type="Proteomes" id="UP001597097">
    <property type="component" value="Unassembled WGS sequence"/>
</dbReference>
<organism evidence="1 2">
    <name type="scientific">Nonomuraea guangzhouensis</name>
    <dbReference type="NCBI Taxonomy" id="1291555"/>
    <lineage>
        <taxon>Bacteria</taxon>
        <taxon>Bacillati</taxon>
        <taxon>Actinomycetota</taxon>
        <taxon>Actinomycetes</taxon>
        <taxon>Streptosporangiales</taxon>
        <taxon>Streptosporangiaceae</taxon>
        <taxon>Nonomuraea</taxon>
    </lineage>
</organism>
<protein>
    <submittedName>
        <fullName evidence="1">Uncharacterized protein</fullName>
    </submittedName>
</protein>
<keyword evidence="2" id="KW-1185">Reference proteome</keyword>
<sequence length="133" mass="14275">MSAREAVEEALATCDPAKAAEIGTWLMSLTVLQSEGTIDRGLLIDGCLRRFLRGGSAGDLRFFARLHELLEPTYAEVASRAHDYLRLLPAAPGAVAELALRTCAGSTRSTPPTWRRPSKRCCSGPSASWCPSG</sequence>
<dbReference type="EMBL" id="JBHUCM010000032">
    <property type="protein sequence ID" value="MFD1542662.1"/>
    <property type="molecule type" value="Genomic_DNA"/>
</dbReference>
<comment type="caution">
    <text evidence="1">The sequence shown here is derived from an EMBL/GenBank/DDBJ whole genome shotgun (WGS) entry which is preliminary data.</text>
</comment>
<gene>
    <name evidence="1" type="ORF">ACFSJ0_36795</name>
</gene>
<reference evidence="2" key="1">
    <citation type="journal article" date="2019" name="Int. J. Syst. Evol. Microbiol.">
        <title>The Global Catalogue of Microorganisms (GCM) 10K type strain sequencing project: providing services to taxonomists for standard genome sequencing and annotation.</title>
        <authorList>
            <consortium name="The Broad Institute Genomics Platform"/>
            <consortium name="The Broad Institute Genome Sequencing Center for Infectious Disease"/>
            <person name="Wu L."/>
            <person name="Ma J."/>
        </authorList>
    </citation>
    <scope>NUCLEOTIDE SEQUENCE [LARGE SCALE GENOMIC DNA]</scope>
    <source>
        <strain evidence="2">CGMCC 1.15399</strain>
    </source>
</reference>